<dbReference type="AlphaFoldDB" id="A0A4R2J672"/>
<dbReference type="RefSeq" id="WP_132123494.1">
    <property type="nucleotide sequence ID" value="NZ_SLWS01000010.1"/>
</dbReference>
<comment type="caution">
    <text evidence="2">The sequence shown here is derived from an EMBL/GenBank/DDBJ whole genome shotgun (WGS) entry which is preliminary data.</text>
</comment>
<evidence type="ECO:0000256" key="1">
    <source>
        <dbReference type="SAM" id="Phobius"/>
    </source>
</evidence>
<protein>
    <submittedName>
        <fullName evidence="2">Uncharacterized protein</fullName>
    </submittedName>
</protein>
<reference evidence="2 3" key="1">
    <citation type="submission" date="2019-03" db="EMBL/GenBank/DDBJ databases">
        <title>Genomic Encyclopedia of Type Strains, Phase IV (KMG-IV): sequencing the most valuable type-strain genomes for metagenomic binning, comparative biology and taxonomic classification.</title>
        <authorList>
            <person name="Goeker M."/>
        </authorList>
    </citation>
    <scope>NUCLEOTIDE SEQUENCE [LARGE SCALE GENOMIC DNA]</scope>
    <source>
        <strain evidence="2 3">DSM 45934</strain>
    </source>
</reference>
<dbReference type="OrthoDB" id="4257766at2"/>
<proteinExistence type="predicted"/>
<organism evidence="2 3">
    <name type="scientific">Actinocrispum wychmicini</name>
    <dbReference type="NCBI Taxonomy" id="1213861"/>
    <lineage>
        <taxon>Bacteria</taxon>
        <taxon>Bacillati</taxon>
        <taxon>Actinomycetota</taxon>
        <taxon>Actinomycetes</taxon>
        <taxon>Pseudonocardiales</taxon>
        <taxon>Pseudonocardiaceae</taxon>
        <taxon>Actinocrispum</taxon>
    </lineage>
</organism>
<gene>
    <name evidence="2" type="ORF">EV192_110106</name>
</gene>
<dbReference type="EMBL" id="SLWS01000010">
    <property type="protein sequence ID" value="TCO53517.1"/>
    <property type="molecule type" value="Genomic_DNA"/>
</dbReference>
<sequence>MVTFCLAPAQRADLADAVVALEIDDRTALTDLPTWRKAHPDGFTRACTALYESAKGSGSSGFASVLPFLTGLFGAVLAFLAAAFVDLRARGRALGDNLRTAVTDFHERGDVFLRGIKVGAADSELVRARRKLVNQLADVKARHPKWHLVTTALEPLDDTLGPAMGQGWDDNATRSRDRVRDLTESLNELRDNVLTIAAGLAVVVGSHKAVKEVKGGGAKAVGIATTAETAAVAAEERP</sequence>
<evidence type="ECO:0000313" key="3">
    <source>
        <dbReference type="Proteomes" id="UP000295680"/>
    </source>
</evidence>
<dbReference type="Proteomes" id="UP000295680">
    <property type="component" value="Unassembled WGS sequence"/>
</dbReference>
<keyword evidence="1" id="KW-1133">Transmembrane helix</keyword>
<keyword evidence="1" id="KW-0812">Transmembrane</keyword>
<feature type="transmembrane region" description="Helical" evidence="1">
    <location>
        <begin position="65"/>
        <end position="85"/>
    </location>
</feature>
<keyword evidence="3" id="KW-1185">Reference proteome</keyword>
<evidence type="ECO:0000313" key="2">
    <source>
        <dbReference type="EMBL" id="TCO53517.1"/>
    </source>
</evidence>
<name>A0A4R2J672_9PSEU</name>
<accession>A0A4R2J672</accession>
<keyword evidence="1" id="KW-0472">Membrane</keyword>